<name>A0A9W9R0B4_PENBR</name>
<dbReference type="AlphaFoldDB" id="A0A9W9R0B4"/>
<comment type="caution">
    <text evidence="3">The sequence shown here is derived from an EMBL/GenBank/DDBJ whole genome shotgun (WGS) entry which is preliminary data.</text>
</comment>
<keyword evidence="1" id="KW-0812">Transmembrane</keyword>
<keyword evidence="2" id="KW-0732">Signal</keyword>
<keyword evidence="1" id="KW-1133">Transmembrane helix</keyword>
<accession>A0A9W9R0B4</accession>
<dbReference type="EMBL" id="JAPZBQ010000002">
    <property type="protein sequence ID" value="KAJ5345897.1"/>
    <property type="molecule type" value="Genomic_DNA"/>
</dbReference>
<evidence type="ECO:0000313" key="3">
    <source>
        <dbReference type="EMBL" id="KAJ5345897.1"/>
    </source>
</evidence>
<reference evidence="3" key="2">
    <citation type="journal article" date="2023" name="IMA Fungus">
        <title>Comparative genomic study of the Penicillium genus elucidates a diverse pangenome and 15 lateral gene transfer events.</title>
        <authorList>
            <person name="Petersen C."/>
            <person name="Sorensen T."/>
            <person name="Nielsen M.R."/>
            <person name="Sondergaard T.E."/>
            <person name="Sorensen J.L."/>
            <person name="Fitzpatrick D.A."/>
            <person name="Frisvad J.C."/>
            <person name="Nielsen K.L."/>
        </authorList>
    </citation>
    <scope>NUCLEOTIDE SEQUENCE</scope>
    <source>
        <strain evidence="3">IBT 35673</strain>
    </source>
</reference>
<keyword evidence="1" id="KW-0472">Membrane</keyword>
<evidence type="ECO:0000256" key="1">
    <source>
        <dbReference type="SAM" id="Phobius"/>
    </source>
</evidence>
<gene>
    <name evidence="3" type="ORF">N7452_003901</name>
</gene>
<reference evidence="3" key="1">
    <citation type="submission" date="2022-12" db="EMBL/GenBank/DDBJ databases">
        <authorList>
            <person name="Petersen C."/>
        </authorList>
    </citation>
    <scope>NUCLEOTIDE SEQUENCE</scope>
    <source>
        <strain evidence="3">IBT 35673</strain>
    </source>
</reference>
<feature type="transmembrane region" description="Helical" evidence="1">
    <location>
        <begin position="194"/>
        <end position="215"/>
    </location>
</feature>
<evidence type="ECO:0000256" key="2">
    <source>
        <dbReference type="SAM" id="SignalP"/>
    </source>
</evidence>
<evidence type="ECO:0000313" key="4">
    <source>
        <dbReference type="Proteomes" id="UP001147695"/>
    </source>
</evidence>
<sequence length="276" mass="30215">MRESGFLSFALLANLSLAIKFTTPPSFEHTTDFSANPVYKEGSLLKIKWSATTQNATSLTLWQLNGTQFLQPFEYLTQGISGSVTSLDWMVQTTKNLTFSNMFYLCLFLEGDLSSLANSHYFNVTSKSEDSDFKTSTTTSVASLTTGSTALSNGVPTQSTATRKNAAAVSTTTSADALTFLPKASNHIGAGIKAAIGIGVSVVGIIIIGIICFYIKRRKKNANSIPPHHFDSRIGHHRHENHGNDYNTYIKKKSQIYELSDNDHHSSPRFELPGHP</sequence>
<dbReference type="Proteomes" id="UP001147695">
    <property type="component" value="Unassembled WGS sequence"/>
</dbReference>
<feature type="signal peptide" evidence="2">
    <location>
        <begin position="1"/>
        <end position="18"/>
    </location>
</feature>
<proteinExistence type="predicted"/>
<protein>
    <recommendedName>
        <fullName evidence="5">Mid2 domain-containing protein</fullName>
    </recommendedName>
</protein>
<feature type="chain" id="PRO_5040999768" description="Mid2 domain-containing protein" evidence="2">
    <location>
        <begin position="19"/>
        <end position="276"/>
    </location>
</feature>
<organism evidence="3 4">
    <name type="scientific">Penicillium brevicompactum</name>
    <dbReference type="NCBI Taxonomy" id="5074"/>
    <lineage>
        <taxon>Eukaryota</taxon>
        <taxon>Fungi</taxon>
        <taxon>Dikarya</taxon>
        <taxon>Ascomycota</taxon>
        <taxon>Pezizomycotina</taxon>
        <taxon>Eurotiomycetes</taxon>
        <taxon>Eurotiomycetidae</taxon>
        <taxon>Eurotiales</taxon>
        <taxon>Aspergillaceae</taxon>
        <taxon>Penicillium</taxon>
    </lineage>
</organism>
<evidence type="ECO:0008006" key="5">
    <source>
        <dbReference type="Google" id="ProtNLM"/>
    </source>
</evidence>